<evidence type="ECO:0000313" key="9">
    <source>
        <dbReference type="EMBL" id="KAB7498641.1"/>
    </source>
</evidence>
<protein>
    <submittedName>
        <fullName evidence="9">Uncharacterized protein</fullName>
    </submittedName>
</protein>
<evidence type="ECO:0000256" key="6">
    <source>
        <dbReference type="ARBA" id="ARBA00022989"/>
    </source>
</evidence>
<evidence type="ECO:0000256" key="2">
    <source>
        <dbReference type="ARBA" id="ARBA00006459"/>
    </source>
</evidence>
<sequence>MCYACYDRIKALLHRYQKNARFHTQPLLEDLLENRFSTHYINHVILDECLLIINIIYREVEQRFGGEEYNSRVIRKRKLTMNEVDILLIYIILIGVVSLATQPLQYHGTTTYVYPWWSEVLGWIISLSSMFMIPLWMKLLLSITPYDERQTVIDTCQSSRSGYRHWLSI</sequence>
<gene>
    <name evidence="9" type="ORF">Anas_04170</name>
</gene>
<keyword evidence="7 8" id="KW-0472">Membrane</keyword>
<dbReference type="InterPro" id="IPR000175">
    <property type="entry name" value="Na/ntran_symport"/>
</dbReference>
<keyword evidence="5" id="KW-0769">Symport</keyword>
<organism evidence="9 10">
    <name type="scientific">Armadillidium nasatum</name>
    <dbReference type="NCBI Taxonomy" id="96803"/>
    <lineage>
        <taxon>Eukaryota</taxon>
        <taxon>Metazoa</taxon>
        <taxon>Ecdysozoa</taxon>
        <taxon>Arthropoda</taxon>
        <taxon>Crustacea</taxon>
        <taxon>Multicrustacea</taxon>
        <taxon>Malacostraca</taxon>
        <taxon>Eumalacostraca</taxon>
        <taxon>Peracarida</taxon>
        <taxon>Isopoda</taxon>
        <taxon>Oniscidea</taxon>
        <taxon>Crinocheta</taxon>
        <taxon>Armadillidiidae</taxon>
        <taxon>Armadillidium</taxon>
    </lineage>
</organism>
<feature type="transmembrane region" description="Helical" evidence="8">
    <location>
        <begin position="120"/>
        <end position="141"/>
    </location>
</feature>
<dbReference type="GO" id="GO:0016020">
    <property type="term" value="C:membrane"/>
    <property type="evidence" value="ECO:0007669"/>
    <property type="project" value="UniProtKB-SubCell"/>
</dbReference>
<feature type="transmembrane region" description="Helical" evidence="8">
    <location>
        <begin position="84"/>
        <end position="100"/>
    </location>
</feature>
<proteinExistence type="inferred from homology"/>
<evidence type="ECO:0000256" key="8">
    <source>
        <dbReference type="SAM" id="Phobius"/>
    </source>
</evidence>
<dbReference type="Proteomes" id="UP000326759">
    <property type="component" value="Unassembled WGS sequence"/>
</dbReference>
<dbReference type="Pfam" id="PF00209">
    <property type="entry name" value="SNF"/>
    <property type="match status" value="1"/>
</dbReference>
<dbReference type="EMBL" id="SEYY01019118">
    <property type="protein sequence ID" value="KAB7498641.1"/>
    <property type="molecule type" value="Genomic_DNA"/>
</dbReference>
<dbReference type="OrthoDB" id="6581954at2759"/>
<keyword evidence="6 8" id="KW-1133">Transmembrane helix</keyword>
<evidence type="ECO:0000256" key="5">
    <source>
        <dbReference type="ARBA" id="ARBA00022847"/>
    </source>
</evidence>
<dbReference type="GO" id="GO:0015293">
    <property type="term" value="F:symporter activity"/>
    <property type="evidence" value="ECO:0007669"/>
    <property type="project" value="UniProtKB-KW"/>
</dbReference>
<keyword evidence="10" id="KW-1185">Reference proteome</keyword>
<reference evidence="9 10" key="1">
    <citation type="journal article" date="2019" name="PLoS Biol.">
        <title>Sex chromosomes control vertical transmission of feminizing Wolbachia symbionts in an isopod.</title>
        <authorList>
            <person name="Becking T."/>
            <person name="Chebbi M.A."/>
            <person name="Giraud I."/>
            <person name="Moumen B."/>
            <person name="Laverre T."/>
            <person name="Caubet Y."/>
            <person name="Peccoud J."/>
            <person name="Gilbert C."/>
            <person name="Cordaux R."/>
        </authorList>
    </citation>
    <scope>NUCLEOTIDE SEQUENCE [LARGE SCALE GENOMIC DNA]</scope>
    <source>
        <strain evidence="9">ANa2</strain>
        <tissue evidence="9">Whole body excluding digestive tract and cuticle</tissue>
    </source>
</reference>
<evidence type="ECO:0000256" key="3">
    <source>
        <dbReference type="ARBA" id="ARBA00022448"/>
    </source>
</evidence>
<name>A0A5N5SWQ6_9CRUS</name>
<comment type="caution">
    <text evidence="9">The sequence shown here is derived from an EMBL/GenBank/DDBJ whole genome shotgun (WGS) entry which is preliminary data.</text>
</comment>
<keyword evidence="3" id="KW-0813">Transport</keyword>
<dbReference type="InterPro" id="IPR037272">
    <property type="entry name" value="SNS_sf"/>
</dbReference>
<evidence type="ECO:0000256" key="1">
    <source>
        <dbReference type="ARBA" id="ARBA00004141"/>
    </source>
</evidence>
<accession>A0A5N5SWQ6</accession>
<comment type="subcellular location">
    <subcellularLocation>
        <location evidence="1">Membrane</location>
        <topology evidence="1">Multi-pass membrane protein</topology>
    </subcellularLocation>
</comment>
<evidence type="ECO:0000313" key="10">
    <source>
        <dbReference type="Proteomes" id="UP000326759"/>
    </source>
</evidence>
<evidence type="ECO:0000256" key="4">
    <source>
        <dbReference type="ARBA" id="ARBA00022692"/>
    </source>
</evidence>
<dbReference type="SUPFAM" id="SSF161070">
    <property type="entry name" value="SNF-like"/>
    <property type="match status" value="1"/>
</dbReference>
<keyword evidence="4 8" id="KW-0812">Transmembrane</keyword>
<evidence type="ECO:0000256" key="7">
    <source>
        <dbReference type="ARBA" id="ARBA00023136"/>
    </source>
</evidence>
<dbReference type="AlphaFoldDB" id="A0A5N5SWQ6"/>
<comment type="similarity">
    <text evidence="2">Belongs to the sodium:neurotransmitter symporter (SNF) (TC 2.A.22) family.</text>
</comment>